<name>A0A392R3B0_9FABA</name>
<dbReference type="Proteomes" id="UP000265520">
    <property type="component" value="Unassembled WGS sequence"/>
</dbReference>
<accession>A0A392R3B0</accession>
<sequence>VDEDEEDDGWEFKSAEWENGNKNLNVKVKWLKLM</sequence>
<comment type="caution">
    <text evidence="1">The sequence shown here is derived from an EMBL/GenBank/DDBJ whole genome shotgun (WGS) entry which is preliminary data.</text>
</comment>
<feature type="non-terminal residue" evidence="1">
    <location>
        <position position="1"/>
    </location>
</feature>
<dbReference type="EMBL" id="LXQA010176601">
    <property type="protein sequence ID" value="MCI30045.1"/>
    <property type="molecule type" value="Genomic_DNA"/>
</dbReference>
<protein>
    <submittedName>
        <fullName evidence="1">Uncharacterized protein</fullName>
    </submittedName>
</protein>
<evidence type="ECO:0000313" key="1">
    <source>
        <dbReference type="EMBL" id="MCI30045.1"/>
    </source>
</evidence>
<keyword evidence="2" id="KW-1185">Reference proteome</keyword>
<evidence type="ECO:0000313" key="2">
    <source>
        <dbReference type="Proteomes" id="UP000265520"/>
    </source>
</evidence>
<proteinExistence type="predicted"/>
<reference evidence="1 2" key="1">
    <citation type="journal article" date="2018" name="Front. Plant Sci.">
        <title>Red Clover (Trifolium pratense) and Zigzag Clover (T. medium) - A Picture of Genomic Similarities and Differences.</title>
        <authorList>
            <person name="Dluhosova J."/>
            <person name="Istvanek J."/>
            <person name="Nedelnik J."/>
            <person name="Repkova J."/>
        </authorList>
    </citation>
    <scope>NUCLEOTIDE SEQUENCE [LARGE SCALE GENOMIC DNA]</scope>
    <source>
        <strain evidence="2">cv. 10/8</strain>
        <tissue evidence="1">Leaf</tissue>
    </source>
</reference>
<organism evidence="1 2">
    <name type="scientific">Trifolium medium</name>
    <dbReference type="NCBI Taxonomy" id="97028"/>
    <lineage>
        <taxon>Eukaryota</taxon>
        <taxon>Viridiplantae</taxon>
        <taxon>Streptophyta</taxon>
        <taxon>Embryophyta</taxon>
        <taxon>Tracheophyta</taxon>
        <taxon>Spermatophyta</taxon>
        <taxon>Magnoliopsida</taxon>
        <taxon>eudicotyledons</taxon>
        <taxon>Gunneridae</taxon>
        <taxon>Pentapetalae</taxon>
        <taxon>rosids</taxon>
        <taxon>fabids</taxon>
        <taxon>Fabales</taxon>
        <taxon>Fabaceae</taxon>
        <taxon>Papilionoideae</taxon>
        <taxon>50 kb inversion clade</taxon>
        <taxon>NPAAA clade</taxon>
        <taxon>Hologalegina</taxon>
        <taxon>IRL clade</taxon>
        <taxon>Trifolieae</taxon>
        <taxon>Trifolium</taxon>
    </lineage>
</organism>
<dbReference type="AlphaFoldDB" id="A0A392R3B0"/>